<dbReference type="EMBL" id="LR797004">
    <property type="protein sequence ID" value="CAB4180758.1"/>
    <property type="molecule type" value="Genomic_DNA"/>
</dbReference>
<evidence type="ECO:0000313" key="4">
    <source>
        <dbReference type="EMBL" id="CAB4196079.1"/>
    </source>
</evidence>
<dbReference type="EMBL" id="LR797507">
    <property type="protein sequence ID" value="CAB4221897.1"/>
    <property type="molecule type" value="Genomic_DNA"/>
</dbReference>
<dbReference type="EMBL" id="LR796839">
    <property type="protein sequence ID" value="CAB4169194.1"/>
    <property type="molecule type" value="Genomic_DNA"/>
</dbReference>
<organism evidence="4">
    <name type="scientific">uncultured Caudovirales phage</name>
    <dbReference type="NCBI Taxonomy" id="2100421"/>
    <lineage>
        <taxon>Viruses</taxon>
        <taxon>Duplodnaviria</taxon>
        <taxon>Heunggongvirae</taxon>
        <taxon>Uroviricota</taxon>
        <taxon>Caudoviricetes</taxon>
        <taxon>Peduoviridae</taxon>
        <taxon>Maltschvirus</taxon>
        <taxon>Maltschvirus maltsch</taxon>
    </lineage>
</organism>
<proteinExistence type="predicted"/>
<evidence type="ECO:0000313" key="3">
    <source>
        <dbReference type="EMBL" id="CAB4180758.1"/>
    </source>
</evidence>
<evidence type="ECO:0000313" key="2">
    <source>
        <dbReference type="EMBL" id="CAB4169194.1"/>
    </source>
</evidence>
<evidence type="ECO:0000313" key="1">
    <source>
        <dbReference type="EMBL" id="CAB4145020.1"/>
    </source>
</evidence>
<name>A0A6J5RGE6_9CAUD</name>
<dbReference type="EMBL" id="LR797237">
    <property type="protein sequence ID" value="CAB4196079.1"/>
    <property type="molecule type" value="Genomic_DNA"/>
</dbReference>
<dbReference type="EMBL" id="LR796442">
    <property type="protein sequence ID" value="CAB4145020.1"/>
    <property type="molecule type" value="Genomic_DNA"/>
</dbReference>
<sequence length="689" mass="73294">MIPANRHPFAKVETDYFPCMGGLDLVTPPLVLKPGFCREALNWECHTQVGYSTSEGYEKFDGRPSPSDATYTILLATITGAWAVGNTVTGNTSAATGQIIAADATGNSYFAFTKVAGTFVSGEALKIGGVTIATSTAAPTTYGASTSELDAQYRNLAADVYRADILAVPGSGDVLGVKSMAGVTYAFRANAGNTAVDLYKSTTAGWVQVTFDKEISFTAGGGDIDEADTMTQGGVTATIKRVVIQSGTLAGGTAAGRLIIGTPSGGNFIAGAATTTGAGALTLSGAQTNITMAVGGRFEFVVTNFAGAVPSKRMYGCDGKNRGFEFDGTVFVPIATGMTTDKPNYVAYFANSLIFGFGPSVQISSITKPYQWTPITGAGEFNAGDNITGFAVLPGGQGAKALLVATRNRLNVLYGTSTADFQLVGYQDDAGAYAYSLQLIGNAVMLDDRGFTTLTTSQAFGNFASASISNIIKTFVNEHKGLAQASCIARDKNQYRVFFSNKYALYITFDGNKIIGMMPQLLVDEVTCITSDEFSDGAEKVLFGSSDGFVYQMDKGTSFDGDRMESYINLAFNHTKSPRTIKHYRKAVMEISGSGYSKYSFSHELGYGSPDVDQPGSQTISSLLSGFMWDGVVPWDSGFWDSQSLAPSEIDIDGDGENISIRLYRSSDYYDQITINGVMVHFSYRRQKR</sequence>
<accession>A0A6J5RGE6</accession>
<gene>
    <name evidence="3" type="ORF">UFOVP1053_18</name>
    <name evidence="4" type="ORF">UFOVP1297_55</name>
    <name evidence="5" type="ORF">UFOVP1647_33</name>
    <name evidence="1" type="ORF">UFOVP472_18</name>
    <name evidence="2" type="ORF">UFOVP891_49</name>
</gene>
<reference evidence="4" key="1">
    <citation type="submission" date="2020-05" db="EMBL/GenBank/DDBJ databases">
        <authorList>
            <person name="Chiriac C."/>
            <person name="Salcher M."/>
            <person name="Ghai R."/>
            <person name="Kavagutti S V."/>
        </authorList>
    </citation>
    <scope>NUCLEOTIDE SEQUENCE</scope>
</reference>
<evidence type="ECO:0000313" key="5">
    <source>
        <dbReference type="EMBL" id="CAB4221897.1"/>
    </source>
</evidence>
<protein>
    <submittedName>
        <fullName evidence="4">Uncharacterized protein</fullName>
    </submittedName>
</protein>